<evidence type="ECO:0000256" key="1">
    <source>
        <dbReference type="ARBA" id="ARBA00023015"/>
    </source>
</evidence>
<dbReference type="PROSITE" id="PS50977">
    <property type="entry name" value="HTH_TETR_2"/>
    <property type="match status" value="1"/>
</dbReference>
<evidence type="ECO:0000256" key="4">
    <source>
        <dbReference type="PROSITE-ProRule" id="PRU00335"/>
    </source>
</evidence>
<dbReference type="RefSeq" id="WP_058082875.1">
    <property type="nucleotide sequence ID" value="NZ_KQ948352.1"/>
</dbReference>
<dbReference type="SUPFAM" id="SSF48498">
    <property type="entry name" value="Tetracyclin repressor-like, C-terminal domain"/>
    <property type="match status" value="1"/>
</dbReference>
<reference evidence="6 7" key="1">
    <citation type="submission" date="2015-10" db="EMBL/GenBank/DDBJ databases">
        <title>Draft genome sequence of Streptomyces corchorusii DSM 40340, type strain for the species Streptomyces corchorusii.</title>
        <authorList>
            <person name="Ruckert C."/>
            <person name="Winkler A."/>
            <person name="Kalinowski J."/>
            <person name="Kampfer P."/>
            <person name="Glaeser S."/>
        </authorList>
    </citation>
    <scope>NUCLEOTIDE SEQUENCE [LARGE SCALE GENOMIC DNA]</scope>
    <source>
        <strain evidence="6 7">DSM 40340</strain>
    </source>
</reference>
<dbReference type="Proteomes" id="UP000053398">
    <property type="component" value="Unassembled WGS sequence"/>
</dbReference>
<evidence type="ECO:0000313" key="6">
    <source>
        <dbReference type="EMBL" id="KUN31926.1"/>
    </source>
</evidence>
<dbReference type="InterPro" id="IPR001647">
    <property type="entry name" value="HTH_TetR"/>
</dbReference>
<dbReference type="PANTHER" id="PTHR30055:SF234">
    <property type="entry name" value="HTH-TYPE TRANSCRIPTIONAL REGULATOR BETI"/>
    <property type="match status" value="1"/>
</dbReference>
<dbReference type="GO" id="GO:0000976">
    <property type="term" value="F:transcription cis-regulatory region binding"/>
    <property type="evidence" value="ECO:0007669"/>
    <property type="project" value="TreeGrafter"/>
</dbReference>
<dbReference type="PANTHER" id="PTHR30055">
    <property type="entry name" value="HTH-TYPE TRANSCRIPTIONAL REGULATOR RUTR"/>
    <property type="match status" value="1"/>
</dbReference>
<dbReference type="EMBL" id="LMWP01000005">
    <property type="protein sequence ID" value="KUN31926.1"/>
    <property type="molecule type" value="Genomic_DNA"/>
</dbReference>
<dbReference type="InterPro" id="IPR009057">
    <property type="entry name" value="Homeodomain-like_sf"/>
</dbReference>
<dbReference type="SUPFAM" id="SSF46689">
    <property type="entry name" value="Homeodomain-like"/>
    <property type="match status" value="1"/>
</dbReference>
<protein>
    <submittedName>
        <fullName evidence="6">TetR family transcriptional regulator</fullName>
    </submittedName>
</protein>
<evidence type="ECO:0000313" key="7">
    <source>
        <dbReference type="Proteomes" id="UP000053398"/>
    </source>
</evidence>
<comment type="caution">
    <text evidence="6">The sequence shown here is derived from an EMBL/GenBank/DDBJ whole genome shotgun (WGS) entry which is preliminary data.</text>
</comment>
<feature type="domain" description="HTH tetR-type" evidence="5">
    <location>
        <begin position="23"/>
        <end position="82"/>
    </location>
</feature>
<dbReference type="GO" id="GO:0003700">
    <property type="term" value="F:DNA-binding transcription factor activity"/>
    <property type="evidence" value="ECO:0007669"/>
    <property type="project" value="TreeGrafter"/>
</dbReference>
<feature type="DNA-binding region" description="H-T-H motif" evidence="4">
    <location>
        <begin position="45"/>
        <end position="64"/>
    </location>
</feature>
<dbReference type="InterPro" id="IPR050109">
    <property type="entry name" value="HTH-type_TetR-like_transc_reg"/>
</dbReference>
<dbReference type="InterPro" id="IPR049445">
    <property type="entry name" value="TetR_SbtR-like_C"/>
</dbReference>
<dbReference type="InterPro" id="IPR036271">
    <property type="entry name" value="Tet_transcr_reg_TetR-rel_C_sf"/>
</dbReference>
<keyword evidence="3" id="KW-0804">Transcription</keyword>
<evidence type="ECO:0000256" key="2">
    <source>
        <dbReference type="ARBA" id="ARBA00023125"/>
    </source>
</evidence>
<evidence type="ECO:0000256" key="3">
    <source>
        <dbReference type="ARBA" id="ARBA00023163"/>
    </source>
</evidence>
<keyword evidence="7" id="KW-1185">Reference proteome</keyword>
<keyword evidence="2 4" id="KW-0238">DNA-binding</keyword>
<dbReference type="Pfam" id="PF21597">
    <property type="entry name" value="TetR_C_43"/>
    <property type="match status" value="1"/>
</dbReference>
<accession>A0A101QLH0</accession>
<dbReference type="AlphaFoldDB" id="A0A101QLH0"/>
<dbReference type="Gene3D" id="1.10.357.10">
    <property type="entry name" value="Tetracycline Repressor, domain 2"/>
    <property type="match status" value="1"/>
</dbReference>
<dbReference type="Pfam" id="PF00440">
    <property type="entry name" value="TetR_N"/>
    <property type="match status" value="1"/>
</dbReference>
<dbReference type="PRINTS" id="PR00455">
    <property type="entry name" value="HTHTETR"/>
</dbReference>
<keyword evidence="1" id="KW-0805">Transcription regulation</keyword>
<sequence length="192" mass="21127">MTATPFPVGEIVAARRPHRKDAARNYDALLDAAREAFAEHGADASLEDIARRAGVGIGTLYRNFPTRRDLFESVYADDVNALCRAAVELADREPWEALTAWLNRFSGYMVTKRAVREALDGESDIFQSCRDSMFAAGGPLLERAQRAGVARTDMDFGDLVRMVAGITATAFEDDAQRDRVLAIALDGVRTTR</sequence>
<gene>
    <name evidence="6" type="ORF">AQJ11_07065</name>
</gene>
<name>A0A101QLH0_STRCK</name>
<organism evidence="6 7">
    <name type="scientific">Streptomyces corchorusii</name>
    <name type="common">Streptomyces chibaensis</name>
    <dbReference type="NCBI Taxonomy" id="1903"/>
    <lineage>
        <taxon>Bacteria</taxon>
        <taxon>Bacillati</taxon>
        <taxon>Actinomycetota</taxon>
        <taxon>Actinomycetes</taxon>
        <taxon>Kitasatosporales</taxon>
        <taxon>Streptomycetaceae</taxon>
        <taxon>Streptomyces</taxon>
    </lineage>
</organism>
<evidence type="ECO:0000259" key="5">
    <source>
        <dbReference type="PROSITE" id="PS50977"/>
    </source>
</evidence>
<proteinExistence type="predicted"/>